<reference evidence="7 8" key="1">
    <citation type="submission" date="2019-03" db="EMBL/GenBank/DDBJ databases">
        <title>Genomic Encyclopedia of Type Strains, Phase IV (KMG-IV): sequencing the most valuable type-strain genomes for metagenomic binning, comparative biology and taxonomic classification.</title>
        <authorList>
            <person name="Goeker M."/>
        </authorList>
    </citation>
    <scope>NUCLEOTIDE SEQUENCE [LARGE SCALE GENOMIC DNA]</scope>
    <source>
        <strain evidence="7 8">DSM 13328</strain>
    </source>
</reference>
<dbReference type="EMBL" id="SNYS01000008">
    <property type="protein sequence ID" value="TDQ68802.1"/>
    <property type="molecule type" value="Genomic_DNA"/>
</dbReference>
<keyword evidence="2 5" id="KW-0963">Cytoplasm</keyword>
<dbReference type="PANTHER" id="PTHR13946:SF28">
    <property type="entry name" value="DNA-DIRECTED RNA POLYMERASES I AND III SUBUNIT RPAC2"/>
    <property type="match status" value="1"/>
</dbReference>
<comment type="catalytic activity">
    <reaction evidence="5">
        <text>RNA(n) + a ribonucleoside 5'-triphosphate = RNA(n+1) + diphosphate</text>
        <dbReference type="Rhea" id="RHEA:21248"/>
        <dbReference type="Rhea" id="RHEA-COMP:14527"/>
        <dbReference type="Rhea" id="RHEA-COMP:17342"/>
        <dbReference type="ChEBI" id="CHEBI:33019"/>
        <dbReference type="ChEBI" id="CHEBI:61557"/>
        <dbReference type="ChEBI" id="CHEBI:140395"/>
        <dbReference type="EC" id="2.7.7.6"/>
    </reaction>
</comment>
<keyword evidence="8" id="KW-1185">Reference proteome</keyword>
<dbReference type="OrthoDB" id="24205at2157"/>
<evidence type="ECO:0000256" key="4">
    <source>
        <dbReference type="ARBA" id="ARBA00025751"/>
    </source>
</evidence>
<dbReference type="EC" id="2.7.7.6" evidence="5"/>
<dbReference type="GO" id="GO:0005737">
    <property type="term" value="C:cytoplasm"/>
    <property type="evidence" value="ECO:0007669"/>
    <property type="project" value="UniProtKB-SubCell"/>
</dbReference>
<organism evidence="7 8">
    <name type="scientific">Methanimicrococcus blatticola</name>
    <dbReference type="NCBI Taxonomy" id="91560"/>
    <lineage>
        <taxon>Archaea</taxon>
        <taxon>Methanobacteriati</taxon>
        <taxon>Methanobacteriota</taxon>
        <taxon>Stenosarchaea group</taxon>
        <taxon>Methanomicrobia</taxon>
        <taxon>Methanosarcinales</taxon>
        <taxon>Methanosarcinaceae</taxon>
        <taxon>Methanimicrococcus</taxon>
    </lineage>
</organism>
<feature type="domain" description="DNA-directed RNA polymerase RBP11-like dimerisation" evidence="6">
    <location>
        <begin position="13"/>
        <end position="87"/>
    </location>
</feature>
<protein>
    <recommendedName>
        <fullName evidence="5">DNA-directed RNA polymerase subunit Rpo11</fullName>
        <ecNumber evidence="5">2.7.7.6</ecNumber>
    </recommendedName>
    <alternativeName>
        <fullName evidence="5">DNA-directed RNA polymerase subunit L</fullName>
    </alternativeName>
</protein>
<dbReference type="HAMAP" id="MF_00261">
    <property type="entry name" value="RNApol_arch_Rpo11"/>
    <property type="match status" value="1"/>
</dbReference>
<comment type="function">
    <text evidence="5">DNA-dependent RNA polymerase (RNAP) catalyzes the transcription of DNA into RNA using the four ribonucleoside triphosphates as substrates.</text>
</comment>
<evidence type="ECO:0000256" key="2">
    <source>
        <dbReference type="ARBA" id="ARBA00022490"/>
    </source>
</evidence>
<comment type="similarity">
    <text evidence="4 5">Belongs to the archaeal Rpo11/eukaryotic RPB11/RPC19 RNA polymerase subunit family.</text>
</comment>
<dbReference type="InterPro" id="IPR009025">
    <property type="entry name" value="RBP11-like_dimer"/>
</dbReference>
<dbReference type="CDD" id="cd06927">
    <property type="entry name" value="RNAP_L"/>
    <property type="match status" value="1"/>
</dbReference>
<keyword evidence="5" id="KW-0808">Transferase</keyword>
<keyword evidence="1 5" id="KW-0240">DNA-directed RNA polymerase</keyword>
<evidence type="ECO:0000256" key="1">
    <source>
        <dbReference type="ARBA" id="ARBA00022478"/>
    </source>
</evidence>
<gene>
    <name evidence="5" type="primary">rpo11</name>
    <name evidence="5" type="synonym">rpoL</name>
    <name evidence="7" type="ORF">C7391_0998</name>
</gene>
<dbReference type="InterPro" id="IPR022905">
    <property type="entry name" value="Rpo11-like"/>
</dbReference>
<evidence type="ECO:0000313" key="7">
    <source>
        <dbReference type="EMBL" id="TDQ68802.1"/>
    </source>
</evidence>
<dbReference type="GO" id="GO:0000428">
    <property type="term" value="C:DNA-directed RNA polymerase complex"/>
    <property type="evidence" value="ECO:0007669"/>
    <property type="project" value="UniProtKB-KW"/>
</dbReference>
<proteinExistence type="inferred from homology"/>
<keyword evidence="5" id="KW-0548">Nucleotidyltransferase</keyword>
<dbReference type="SUPFAM" id="SSF55257">
    <property type="entry name" value="RBP11-like subunits of RNA polymerase"/>
    <property type="match status" value="1"/>
</dbReference>
<name>A0A484F4U1_9EURY</name>
<evidence type="ECO:0000256" key="5">
    <source>
        <dbReference type="HAMAP-Rule" id="MF_00261"/>
    </source>
</evidence>
<dbReference type="PANTHER" id="PTHR13946">
    <property type="entry name" value="DNA-DIRECTED RNA POLYMERASE I,II,III"/>
    <property type="match status" value="1"/>
</dbReference>
<dbReference type="Proteomes" id="UP000294855">
    <property type="component" value="Unassembled WGS sequence"/>
</dbReference>
<dbReference type="RefSeq" id="WP_133517450.1">
    <property type="nucleotide sequence ID" value="NZ_JAHDUW010000003.1"/>
</dbReference>
<dbReference type="GO" id="GO:0003899">
    <property type="term" value="F:DNA-directed RNA polymerase activity"/>
    <property type="evidence" value="ECO:0007669"/>
    <property type="project" value="UniProtKB-UniRule"/>
</dbReference>
<accession>A0A484F4U1</accession>
<dbReference type="Gene3D" id="3.30.1360.10">
    <property type="entry name" value="RNA polymerase, RBP11-like subunit"/>
    <property type="match status" value="1"/>
</dbReference>
<dbReference type="AlphaFoldDB" id="A0A484F4U1"/>
<sequence length="97" mass="11078">MELTILSQSKDEMEILVKGETHTLMNIIKATLLDDPRIETAFYDVKRLSNSVEREPVLYIKTMPGEKPIEILKDVADKIMAMCDEFSTAFTKAVQQK</sequence>
<evidence type="ECO:0000256" key="3">
    <source>
        <dbReference type="ARBA" id="ARBA00023163"/>
    </source>
</evidence>
<dbReference type="InterPro" id="IPR036603">
    <property type="entry name" value="RBP11-like"/>
</dbReference>
<comment type="caution">
    <text evidence="7">The sequence shown here is derived from an EMBL/GenBank/DDBJ whole genome shotgun (WGS) entry which is preliminary data.</text>
</comment>
<comment type="subunit">
    <text evidence="5">Part of the RNA polymerase complex.</text>
</comment>
<keyword evidence="3 5" id="KW-0804">Transcription</keyword>
<dbReference type="GO" id="GO:0006351">
    <property type="term" value="P:DNA-templated transcription"/>
    <property type="evidence" value="ECO:0007669"/>
    <property type="project" value="UniProtKB-UniRule"/>
</dbReference>
<dbReference type="Pfam" id="PF13656">
    <property type="entry name" value="RNA_pol_L_2"/>
    <property type="match status" value="1"/>
</dbReference>
<comment type="subcellular location">
    <subcellularLocation>
        <location evidence="5">Cytoplasm</location>
    </subcellularLocation>
</comment>
<evidence type="ECO:0000259" key="6">
    <source>
        <dbReference type="Pfam" id="PF13656"/>
    </source>
</evidence>
<dbReference type="GO" id="GO:0046983">
    <property type="term" value="F:protein dimerization activity"/>
    <property type="evidence" value="ECO:0007669"/>
    <property type="project" value="InterPro"/>
</dbReference>
<evidence type="ECO:0000313" key="8">
    <source>
        <dbReference type="Proteomes" id="UP000294855"/>
    </source>
</evidence>